<evidence type="ECO:0000259" key="1">
    <source>
        <dbReference type="Pfam" id="PF01850"/>
    </source>
</evidence>
<organism evidence="2 3">
    <name type="scientific">Cuniculiplasma divulgatum</name>
    <dbReference type="NCBI Taxonomy" id="1673428"/>
    <lineage>
        <taxon>Archaea</taxon>
        <taxon>Methanobacteriati</taxon>
        <taxon>Thermoplasmatota</taxon>
        <taxon>Thermoplasmata</taxon>
        <taxon>Thermoplasmatales</taxon>
        <taxon>Cuniculiplasmataceae</taxon>
        <taxon>Cuniculiplasma</taxon>
    </lineage>
</organism>
<dbReference type="EMBL" id="LT719092">
    <property type="protein sequence ID" value="SJK83986.1"/>
    <property type="molecule type" value="Genomic_DNA"/>
</dbReference>
<dbReference type="InterPro" id="IPR029060">
    <property type="entry name" value="PIN-like_dom_sf"/>
</dbReference>
<dbReference type="SUPFAM" id="SSF88723">
    <property type="entry name" value="PIN domain-like"/>
    <property type="match status" value="1"/>
</dbReference>
<reference evidence="3" key="1">
    <citation type="submission" date="2016-06" db="EMBL/GenBank/DDBJ databases">
        <authorList>
            <person name="Toshchakov V.S."/>
        </authorList>
    </citation>
    <scope>NUCLEOTIDE SEQUENCE [LARGE SCALE GENOMIC DNA]</scope>
    <source>
        <strain>PM4 (JCM 30641</strain>
        <strain evidence="3">\VKM B-2940)</strain>
    </source>
</reference>
<dbReference type="Gene3D" id="3.40.50.1010">
    <property type="entry name" value="5'-nuclease"/>
    <property type="match status" value="1"/>
</dbReference>
<dbReference type="KEGG" id="cdiv:CPM_0089"/>
<sequence length="117" mass="13468">MNYIDKNVILCYPNKNDLNRDKAAKLWAISESKMISEITLLELRSVLSRKTNLSEAEIEVYVEYLPDIGLQIVESDLNRVFNRASEMVFKIKMKTLGTLHISACLEINARNLVTLDY</sequence>
<dbReference type="GeneID" id="30926732"/>
<proteinExistence type="predicted"/>
<protein>
    <submittedName>
        <fullName evidence="2">VapC toxin</fullName>
    </submittedName>
</protein>
<dbReference type="Pfam" id="PF01850">
    <property type="entry name" value="PIN"/>
    <property type="match status" value="1"/>
</dbReference>
<accession>A0A1R4A4U2</accession>
<dbReference type="AlphaFoldDB" id="A0A1R4A4U2"/>
<dbReference type="STRING" id="1673428.CPM_0089"/>
<name>A0A1R4A4U2_9ARCH</name>
<feature type="domain" description="PIN" evidence="1">
    <location>
        <begin position="3"/>
        <end position="116"/>
    </location>
</feature>
<gene>
    <name evidence="2" type="ORF">CPM_0089</name>
</gene>
<evidence type="ECO:0000313" key="2">
    <source>
        <dbReference type="EMBL" id="SJK83986.1"/>
    </source>
</evidence>
<dbReference type="RefSeq" id="WP_077075783.1">
    <property type="nucleotide sequence ID" value="NZ_LT719092.1"/>
</dbReference>
<keyword evidence="3" id="KW-1185">Reference proteome</keyword>
<dbReference type="Proteomes" id="UP000187822">
    <property type="component" value="Chromosome I"/>
</dbReference>
<dbReference type="InterPro" id="IPR002716">
    <property type="entry name" value="PIN_dom"/>
</dbReference>
<dbReference type="OrthoDB" id="43721at2157"/>
<evidence type="ECO:0000313" key="3">
    <source>
        <dbReference type="Proteomes" id="UP000187822"/>
    </source>
</evidence>